<keyword evidence="3" id="KW-1185">Reference proteome</keyword>
<evidence type="ECO:0000313" key="2">
    <source>
        <dbReference type="EMBL" id="EXC03773.1"/>
    </source>
</evidence>
<dbReference type="Proteomes" id="UP000030645">
    <property type="component" value="Unassembled WGS sequence"/>
</dbReference>
<feature type="compositionally biased region" description="Polar residues" evidence="1">
    <location>
        <begin position="9"/>
        <end position="21"/>
    </location>
</feature>
<proteinExistence type="predicted"/>
<sequence length="119" mass="13405">MKDLIYFDNSGSTSRSIACSETRSDPEYSTDLLNLSVLRLDSPCQYGFSGDGNSHKRPSLTSINSQQPKPKKLCLDDSTAITTAYPLHRRCVPYSFHLPLPVQFSPQSARLRPRPQVFR</sequence>
<dbReference type="EMBL" id="KE345390">
    <property type="protein sequence ID" value="EXC03773.1"/>
    <property type="molecule type" value="Genomic_DNA"/>
</dbReference>
<feature type="compositionally biased region" description="Polar residues" evidence="1">
    <location>
        <begin position="59"/>
        <end position="68"/>
    </location>
</feature>
<dbReference type="AlphaFoldDB" id="W9RQ60"/>
<accession>W9RQ60</accession>
<organism evidence="2 3">
    <name type="scientific">Morus notabilis</name>
    <dbReference type="NCBI Taxonomy" id="981085"/>
    <lineage>
        <taxon>Eukaryota</taxon>
        <taxon>Viridiplantae</taxon>
        <taxon>Streptophyta</taxon>
        <taxon>Embryophyta</taxon>
        <taxon>Tracheophyta</taxon>
        <taxon>Spermatophyta</taxon>
        <taxon>Magnoliopsida</taxon>
        <taxon>eudicotyledons</taxon>
        <taxon>Gunneridae</taxon>
        <taxon>Pentapetalae</taxon>
        <taxon>rosids</taxon>
        <taxon>fabids</taxon>
        <taxon>Rosales</taxon>
        <taxon>Moraceae</taxon>
        <taxon>Moreae</taxon>
        <taxon>Morus</taxon>
    </lineage>
</organism>
<gene>
    <name evidence="2" type="ORF">L484_001929</name>
</gene>
<feature type="region of interest" description="Disordered" evidence="1">
    <location>
        <begin position="49"/>
        <end position="68"/>
    </location>
</feature>
<name>W9RQ60_9ROSA</name>
<feature type="region of interest" description="Disordered" evidence="1">
    <location>
        <begin position="7"/>
        <end position="27"/>
    </location>
</feature>
<reference evidence="3" key="1">
    <citation type="submission" date="2013-01" db="EMBL/GenBank/DDBJ databases">
        <title>Draft Genome Sequence of a Mulberry Tree, Morus notabilis C.K. Schneid.</title>
        <authorList>
            <person name="He N."/>
            <person name="Zhao S."/>
        </authorList>
    </citation>
    <scope>NUCLEOTIDE SEQUENCE</scope>
</reference>
<evidence type="ECO:0000256" key="1">
    <source>
        <dbReference type="SAM" id="MobiDB-lite"/>
    </source>
</evidence>
<evidence type="ECO:0000313" key="3">
    <source>
        <dbReference type="Proteomes" id="UP000030645"/>
    </source>
</evidence>
<protein>
    <submittedName>
        <fullName evidence="2">Uncharacterized protein</fullName>
    </submittedName>
</protein>